<dbReference type="AlphaFoldDB" id="A0A8B9YCR8"/>
<accession>A0A8B9YCR8</accession>
<feature type="domain" description="ACB" evidence="3">
    <location>
        <begin position="5"/>
        <end position="90"/>
    </location>
</feature>
<reference evidence="4" key="3">
    <citation type="submission" date="2025-09" db="UniProtKB">
        <authorList>
            <consortium name="Ensembl"/>
        </authorList>
    </citation>
    <scope>IDENTIFICATION</scope>
</reference>
<evidence type="ECO:0000313" key="5">
    <source>
        <dbReference type="Proteomes" id="UP000694520"/>
    </source>
</evidence>
<dbReference type="PROSITE" id="PS51228">
    <property type="entry name" value="ACB_2"/>
    <property type="match status" value="1"/>
</dbReference>
<evidence type="ECO:0000256" key="2">
    <source>
        <dbReference type="ARBA" id="ARBA00023121"/>
    </source>
</evidence>
<dbReference type="Gene3D" id="1.20.80.10">
    <property type="match status" value="1"/>
</dbReference>
<dbReference type="InterPro" id="IPR000582">
    <property type="entry name" value="Acyl-CoA-binding_protein"/>
</dbReference>
<sequence>GSEAELKLFEKAAAQLQGLVQVASREQLLYLYARYKQVQVGNCNTPKPSFFDFEGKQKWEAWKVLGVPLESSVTREERKRSKYGFWWASC</sequence>
<keyword evidence="2" id="KW-0446">Lipid-binding</keyword>
<comment type="similarity">
    <text evidence="1">Belongs to the ACBP family.</text>
</comment>
<organism evidence="4 5">
    <name type="scientific">Bos mutus grunniens</name>
    <name type="common">Wild yak</name>
    <name type="synonym">Bos grunniens</name>
    <dbReference type="NCBI Taxonomy" id="30521"/>
    <lineage>
        <taxon>Eukaryota</taxon>
        <taxon>Metazoa</taxon>
        <taxon>Chordata</taxon>
        <taxon>Craniata</taxon>
        <taxon>Vertebrata</taxon>
        <taxon>Euteleostomi</taxon>
        <taxon>Mammalia</taxon>
        <taxon>Eutheria</taxon>
        <taxon>Laurasiatheria</taxon>
        <taxon>Artiodactyla</taxon>
        <taxon>Ruminantia</taxon>
        <taxon>Pecora</taxon>
        <taxon>Bovidae</taxon>
        <taxon>Bovinae</taxon>
        <taxon>Bos</taxon>
    </lineage>
</organism>
<dbReference type="PANTHER" id="PTHR23310:SF62">
    <property type="entry name" value="ACYL-COA BINDING PROTEIN 1, ISOFORM A"/>
    <property type="match status" value="1"/>
</dbReference>
<evidence type="ECO:0000256" key="1">
    <source>
        <dbReference type="ARBA" id="ARBA00005567"/>
    </source>
</evidence>
<dbReference type="InterPro" id="IPR035984">
    <property type="entry name" value="Acyl-CoA-binding_sf"/>
</dbReference>
<dbReference type="Ensembl" id="ENSBGRT00000041355.1">
    <property type="protein sequence ID" value="ENSBGRP00000035747.1"/>
    <property type="gene ID" value="ENSBGRG00000022390.1"/>
</dbReference>
<name>A0A8B9YCR8_BOSMU</name>
<dbReference type="GO" id="GO:0006631">
    <property type="term" value="P:fatty acid metabolic process"/>
    <property type="evidence" value="ECO:0007669"/>
    <property type="project" value="TreeGrafter"/>
</dbReference>
<dbReference type="Proteomes" id="UP000694520">
    <property type="component" value="Chromosome 2"/>
</dbReference>
<keyword evidence="5" id="KW-1185">Reference proteome</keyword>
<dbReference type="Pfam" id="PF00887">
    <property type="entry name" value="ACBP"/>
    <property type="match status" value="1"/>
</dbReference>
<proteinExistence type="inferred from homology"/>
<evidence type="ECO:0000313" key="4">
    <source>
        <dbReference type="Ensembl" id="ENSBGRP00000035747.1"/>
    </source>
</evidence>
<protein>
    <recommendedName>
        <fullName evidence="3">ACB domain-containing protein</fullName>
    </recommendedName>
</protein>
<evidence type="ECO:0000259" key="3">
    <source>
        <dbReference type="PROSITE" id="PS51228"/>
    </source>
</evidence>
<dbReference type="GO" id="GO:0000062">
    <property type="term" value="F:fatty-acyl-CoA binding"/>
    <property type="evidence" value="ECO:0007669"/>
    <property type="project" value="InterPro"/>
</dbReference>
<dbReference type="SUPFAM" id="SSF47027">
    <property type="entry name" value="Acyl-CoA binding protein"/>
    <property type="match status" value="1"/>
</dbReference>
<dbReference type="GeneTree" id="ENSGT00940000157458"/>
<dbReference type="InterPro" id="IPR014352">
    <property type="entry name" value="FERM/acyl-CoA-bd_prot_sf"/>
</dbReference>
<dbReference type="PANTHER" id="PTHR23310">
    <property type="entry name" value="ACYL-COA-BINDING PROTEIN, ACBP"/>
    <property type="match status" value="1"/>
</dbReference>
<reference evidence="4" key="1">
    <citation type="submission" date="2019-05" db="EMBL/GenBank/DDBJ databases">
        <authorList>
            <person name="Zhang S."/>
            <person name="Liu J."/>
        </authorList>
    </citation>
    <scope>NUCLEOTIDE SEQUENCE [LARGE SCALE GENOMIC DNA]</scope>
</reference>
<reference evidence="4" key="2">
    <citation type="submission" date="2025-08" db="UniProtKB">
        <authorList>
            <consortium name="Ensembl"/>
        </authorList>
    </citation>
    <scope>IDENTIFICATION</scope>
</reference>
<dbReference type="PRINTS" id="PR00689">
    <property type="entry name" value="ACOABINDINGP"/>
</dbReference>